<accession>A0A0C3J9D4</accession>
<protein>
    <recommendedName>
        <fullName evidence="2">HTH CENPB-type domain-containing protein</fullName>
    </recommendedName>
</protein>
<dbReference type="SUPFAM" id="SSF46689">
    <property type="entry name" value="Homeodomain-like"/>
    <property type="match status" value="1"/>
</dbReference>
<name>A0A0C3J9D4_PISTI</name>
<evidence type="ECO:0000256" key="1">
    <source>
        <dbReference type="ARBA" id="ARBA00023125"/>
    </source>
</evidence>
<gene>
    <name evidence="3" type="ORF">M404DRAFT_15316</name>
</gene>
<dbReference type="OrthoDB" id="2683356at2759"/>
<keyword evidence="1" id="KW-0238">DNA-binding</keyword>
<evidence type="ECO:0000259" key="2">
    <source>
        <dbReference type="PROSITE" id="PS51253"/>
    </source>
</evidence>
<dbReference type="Proteomes" id="UP000054217">
    <property type="component" value="Unassembled WGS sequence"/>
</dbReference>
<reference evidence="3 4" key="1">
    <citation type="submission" date="2014-04" db="EMBL/GenBank/DDBJ databases">
        <authorList>
            <consortium name="DOE Joint Genome Institute"/>
            <person name="Kuo A."/>
            <person name="Kohler A."/>
            <person name="Costa M.D."/>
            <person name="Nagy L.G."/>
            <person name="Floudas D."/>
            <person name="Copeland A."/>
            <person name="Barry K.W."/>
            <person name="Cichocki N."/>
            <person name="Veneault-Fourrey C."/>
            <person name="LaButti K."/>
            <person name="Lindquist E.A."/>
            <person name="Lipzen A."/>
            <person name="Lundell T."/>
            <person name="Morin E."/>
            <person name="Murat C."/>
            <person name="Sun H."/>
            <person name="Tunlid A."/>
            <person name="Henrissat B."/>
            <person name="Grigoriev I.V."/>
            <person name="Hibbett D.S."/>
            <person name="Martin F."/>
            <person name="Nordberg H.P."/>
            <person name="Cantor M.N."/>
            <person name="Hua S.X."/>
        </authorList>
    </citation>
    <scope>NUCLEOTIDE SEQUENCE [LARGE SCALE GENOMIC DNA]</scope>
    <source>
        <strain evidence="3 4">Marx 270</strain>
    </source>
</reference>
<dbReference type="EMBL" id="KN831966">
    <property type="protein sequence ID" value="KIO05653.1"/>
    <property type="molecule type" value="Genomic_DNA"/>
</dbReference>
<dbReference type="PROSITE" id="PS51253">
    <property type="entry name" value="HTH_CENPB"/>
    <property type="match status" value="1"/>
</dbReference>
<reference evidence="4" key="2">
    <citation type="submission" date="2015-01" db="EMBL/GenBank/DDBJ databases">
        <title>Evolutionary Origins and Diversification of the Mycorrhizal Mutualists.</title>
        <authorList>
            <consortium name="DOE Joint Genome Institute"/>
            <consortium name="Mycorrhizal Genomics Consortium"/>
            <person name="Kohler A."/>
            <person name="Kuo A."/>
            <person name="Nagy L.G."/>
            <person name="Floudas D."/>
            <person name="Copeland A."/>
            <person name="Barry K.W."/>
            <person name="Cichocki N."/>
            <person name="Veneault-Fourrey C."/>
            <person name="LaButti K."/>
            <person name="Lindquist E.A."/>
            <person name="Lipzen A."/>
            <person name="Lundell T."/>
            <person name="Morin E."/>
            <person name="Murat C."/>
            <person name="Riley R."/>
            <person name="Ohm R."/>
            <person name="Sun H."/>
            <person name="Tunlid A."/>
            <person name="Henrissat B."/>
            <person name="Grigoriev I.V."/>
            <person name="Hibbett D.S."/>
            <person name="Martin F."/>
        </authorList>
    </citation>
    <scope>NUCLEOTIDE SEQUENCE [LARGE SCALE GENOMIC DNA]</scope>
    <source>
        <strain evidence="4">Marx 270</strain>
    </source>
</reference>
<dbReference type="HOGENOM" id="CLU_018294_4_0_1"/>
<dbReference type="AlphaFoldDB" id="A0A0C3J9D4"/>
<dbReference type="InterPro" id="IPR006600">
    <property type="entry name" value="HTH_CenpB_DNA-bd_dom"/>
</dbReference>
<dbReference type="GO" id="GO:0003677">
    <property type="term" value="F:DNA binding"/>
    <property type="evidence" value="ECO:0007669"/>
    <property type="project" value="UniProtKB-KW"/>
</dbReference>
<evidence type="ECO:0000313" key="3">
    <source>
        <dbReference type="EMBL" id="KIO05653.1"/>
    </source>
</evidence>
<evidence type="ECO:0000313" key="4">
    <source>
        <dbReference type="Proteomes" id="UP000054217"/>
    </source>
</evidence>
<organism evidence="3 4">
    <name type="scientific">Pisolithus tinctorius Marx 270</name>
    <dbReference type="NCBI Taxonomy" id="870435"/>
    <lineage>
        <taxon>Eukaryota</taxon>
        <taxon>Fungi</taxon>
        <taxon>Dikarya</taxon>
        <taxon>Basidiomycota</taxon>
        <taxon>Agaricomycotina</taxon>
        <taxon>Agaricomycetes</taxon>
        <taxon>Agaricomycetidae</taxon>
        <taxon>Boletales</taxon>
        <taxon>Sclerodermatineae</taxon>
        <taxon>Pisolithaceae</taxon>
        <taxon>Pisolithus</taxon>
    </lineage>
</organism>
<keyword evidence="4" id="KW-1185">Reference proteome</keyword>
<sequence>MEPINTLKNGLKKLQDQIFTHKASLEAALKANQAISEADEEWLDHDGNLVDEEQLDEAIVKRLMAIAGPVQVMKKCKCPTMSSSTSQQKHAAAKQVDKKENATLWQWIEVLDWYYANGKWLKKESTWCTKLESSGALLHSLKQVHQTQHPEVMEMLDLWISKAMSNKLFLTGEILCQKWRAFANLAGVPEDECLTLSEGWLSQYKTWSGLKQIKCHGDAASVALDTVDKDQL</sequence>
<feature type="domain" description="HTH CENPB-type" evidence="2">
    <location>
        <begin position="140"/>
        <end position="214"/>
    </location>
</feature>
<dbReference type="InterPro" id="IPR009057">
    <property type="entry name" value="Homeodomain-like_sf"/>
</dbReference>
<proteinExistence type="predicted"/>
<dbReference type="InParanoid" id="A0A0C3J9D4"/>
<dbReference type="Gene3D" id="1.10.10.60">
    <property type="entry name" value="Homeodomain-like"/>
    <property type="match status" value="1"/>
</dbReference>